<proteinExistence type="predicted"/>
<comment type="caution">
    <text evidence="2">The sequence shown here is derived from an EMBL/GenBank/DDBJ whole genome shotgun (WGS) entry which is preliminary data.</text>
</comment>
<evidence type="ECO:0000259" key="1">
    <source>
        <dbReference type="Pfam" id="PF22479"/>
    </source>
</evidence>
<dbReference type="Proteomes" id="UP001077662">
    <property type="component" value="Unassembled WGS sequence"/>
</dbReference>
<evidence type="ECO:0000313" key="3">
    <source>
        <dbReference type="Proteomes" id="UP001077662"/>
    </source>
</evidence>
<organism evidence="2 3">
    <name type="scientific">Brevibacillus laterosporus</name>
    <name type="common">Bacillus laterosporus</name>
    <dbReference type="NCBI Taxonomy" id="1465"/>
    <lineage>
        <taxon>Bacteria</taxon>
        <taxon>Bacillati</taxon>
        <taxon>Bacillota</taxon>
        <taxon>Bacilli</taxon>
        <taxon>Bacillales</taxon>
        <taxon>Paenibacillaceae</taxon>
        <taxon>Brevibacillus</taxon>
    </lineage>
</organism>
<gene>
    <name evidence="2" type="ORF">O0554_18115</name>
</gene>
<dbReference type="EMBL" id="JAPTNE010000024">
    <property type="protein sequence ID" value="MCZ0808806.1"/>
    <property type="molecule type" value="Genomic_DNA"/>
</dbReference>
<dbReference type="InterPro" id="IPR054252">
    <property type="entry name" value="Pam3_gp18"/>
</dbReference>
<evidence type="ECO:0000313" key="2">
    <source>
        <dbReference type="EMBL" id="MCZ0808806.1"/>
    </source>
</evidence>
<feature type="domain" description="Cyanophage baseplate Pam3 plug gp18" evidence="1">
    <location>
        <begin position="5"/>
        <end position="110"/>
    </location>
</feature>
<dbReference type="RefSeq" id="WP_258434249.1">
    <property type="nucleotide sequence ID" value="NZ_JANSGW010000024.1"/>
</dbReference>
<name>A0AAP3DIF7_BRELA</name>
<sequence>MATIILPIMPSMNQNFTCTLPVGSQNITLAFSLTYNTPGEYWYMSITDHETGKMLVDAIPLLPSEYPAANLLDSHSYLKIGKAVIVSLNGDNSMPTFDSLGKEHLVVWSDDIE</sequence>
<dbReference type="AlphaFoldDB" id="A0AAP3DIF7"/>
<protein>
    <recommendedName>
        <fullName evidence="1">Cyanophage baseplate Pam3 plug gp18 domain-containing protein</fullName>
    </recommendedName>
</protein>
<reference evidence="2" key="1">
    <citation type="submission" date="2022-09" db="EMBL/GenBank/DDBJ databases">
        <title>Genome analysis and characterization of larvicidal activity of Brevibacillus strains.</title>
        <authorList>
            <person name="Patrusheva E.V."/>
            <person name="Izotova A.O."/>
            <person name="Toshchakov S.V."/>
            <person name="Sineoky S.P."/>
        </authorList>
    </citation>
    <scope>NUCLEOTIDE SEQUENCE</scope>
    <source>
        <strain evidence="2">VKPM_B-13247</strain>
    </source>
</reference>
<dbReference type="Pfam" id="PF22479">
    <property type="entry name" value="Pam3_gp18"/>
    <property type="match status" value="1"/>
</dbReference>
<accession>A0AAP3DIF7</accession>